<feature type="region of interest" description="Disordered" evidence="1">
    <location>
        <begin position="151"/>
        <end position="193"/>
    </location>
</feature>
<dbReference type="AlphaFoldDB" id="A0A370PVS5"/>
<evidence type="ECO:0000313" key="3">
    <source>
        <dbReference type="Proteomes" id="UP000254937"/>
    </source>
</evidence>
<keyword evidence="3" id="KW-1185">Reference proteome</keyword>
<sequence length="193" mass="22308">MIDGSGLEEVSWRKAEHLRTQNRSPESVGERDSKRERKRNRGREKREKRNKEKNAIEVKGENENECREEGGSMNVRGGKGRLGEERSKMMGGMAVRKRETEGKTEAAVKLSPRCVNSEPTDNSKRITHALLERRRRRRRGLLFGRGRRMWHPGFSWESRHSNGREKAGKSSDDHKNPRRVGRCSGRLTNPHLT</sequence>
<feature type="compositionally biased region" description="Basic and acidic residues" evidence="1">
    <location>
        <begin position="157"/>
        <end position="175"/>
    </location>
</feature>
<accession>A0A370PVS5</accession>
<feature type="compositionally biased region" description="Basic and acidic residues" evidence="1">
    <location>
        <begin position="96"/>
        <end position="106"/>
    </location>
</feature>
<proteinExistence type="predicted"/>
<feature type="region of interest" description="Disordered" evidence="1">
    <location>
        <begin position="1"/>
        <end position="107"/>
    </location>
</feature>
<name>A0A370PVS5_ASPPH</name>
<gene>
    <name evidence="2" type="ORF">M752DRAFT_100542</name>
</gene>
<dbReference type="EMBL" id="KZ851846">
    <property type="protein sequence ID" value="RDK46302.1"/>
    <property type="molecule type" value="Genomic_DNA"/>
</dbReference>
<evidence type="ECO:0000313" key="2">
    <source>
        <dbReference type="EMBL" id="RDK46302.1"/>
    </source>
</evidence>
<organism evidence="2 3">
    <name type="scientific">Aspergillus phoenicis ATCC 13157</name>
    <dbReference type="NCBI Taxonomy" id="1353007"/>
    <lineage>
        <taxon>Eukaryota</taxon>
        <taxon>Fungi</taxon>
        <taxon>Dikarya</taxon>
        <taxon>Ascomycota</taxon>
        <taxon>Pezizomycotina</taxon>
        <taxon>Eurotiomycetes</taxon>
        <taxon>Eurotiomycetidae</taxon>
        <taxon>Eurotiales</taxon>
        <taxon>Aspergillaceae</taxon>
        <taxon>Aspergillus</taxon>
    </lineage>
</organism>
<reference evidence="2 3" key="1">
    <citation type="submission" date="2018-07" db="EMBL/GenBank/DDBJ databases">
        <title>Section-level genome sequencing of Aspergillus section Nigri to investigate inter- and intra-species variation.</title>
        <authorList>
            <consortium name="DOE Joint Genome Institute"/>
            <person name="Vesth T.C."/>
            <person name="Nybo J.L."/>
            <person name="Theobald S."/>
            <person name="Frisvad J.C."/>
            <person name="Larsen T.O."/>
            <person name="Nielsen K.F."/>
            <person name="Hoof J.B."/>
            <person name="Brandl J."/>
            <person name="Salamov A."/>
            <person name="Riley R."/>
            <person name="Gladden J.M."/>
            <person name="Phatale P."/>
            <person name="Nielsen M.T."/>
            <person name="Lyhne E.K."/>
            <person name="Kogle M.E."/>
            <person name="Strasser K."/>
            <person name="McDonnell E."/>
            <person name="Barry K."/>
            <person name="Clum A."/>
            <person name="Chen C."/>
            <person name="Nolan M."/>
            <person name="Sandor L."/>
            <person name="Kuo A."/>
            <person name="Lipzen A."/>
            <person name="Hainaut M."/>
            <person name="Drula E."/>
            <person name="Tsang A."/>
            <person name="Magnuson J.K."/>
            <person name="Henrissat B."/>
            <person name="Wiebenga A."/>
            <person name="Simmons B.A."/>
            <person name="Makela M.R."/>
            <person name="De vries R.P."/>
            <person name="Grigoriev I.V."/>
            <person name="Mortensen U.H."/>
            <person name="Baker S.E."/>
            <person name="Andersen M.R."/>
        </authorList>
    </citation>
    <scope>NUCLEOTIDE SEQUENCE [LARGE SCALE GENOMIC DNA]</scope>
    <source>
        <strain evidence="2 3">ATCC 13157</strain>
    </source>
</reference>
<dbReference type="Proteomes" id="UP000254937">
    <property type="component" value="Unassembled WGS sequence"/>
</dbReference>
<protein>
    <submittedName>
        <fullName evidence="2">Uncharacterized protein</fullName>
    </submittedName>
</protein>
<feature type="compositionally biased region" description="Basic and acidic residues" evidence="1">
    <location>
        <begin position="10"/>
        <end position="19"/>
    </location>
</feature>
<evidence type="ECO:0000256" key="1">
    <source>
        <dbReference type="SAM" id="MobiDB-lite"/>
    </source>
</evidence>
<feature type="compositionally biased region" description="Basic and acidic residues" evidence="1">
    <location>
        <begin position="44"/>
        <end position="70"/>
    </location>
</feature>